<dbReference type="Gene3D" id="1.25.40.10">
    <property type="entry name" value="Tetratricopeptide repeat domain"/>
    <property type="match status" value="2"/>
</dbReference>
<organism evidence="3 4">
    <name type="scientific">Torulaspora delbrueckii</name>
    <name type="common">Yeast</name>
    <name type="synonym">Candida colliculosa</name>
    <dbReference type="NCBI Taxonomy" id="4950"/>
    <lineage>
        <taxon>Eukaryota</taxon>
        <taxon>Fungi</taxon>
        <taxon>Dikarya</taxon>
        <taxon>Ascomycota</taxon>
        <taxon>Saccharomycotina</taxon>
        <taxon>Saccharomycetes</taxon>
        <taxon>Saccharomycetales</taxon>
        <taxon>Saccharomycetaceae</taxon>
        <taxon>Torulaspora</taxon>
    </lineage>
</organism>
<accession>G8ZNW8</accession>
<dbReference type="eggNOG" id="KOG1550">
    <property type="taxonomic scope" value="Eukaryota"/>
</dbReference>
<dbReference type="STRING" id="1076872.G8ZNW8"/>
<keyword evidence="4" id="KW-1185">Reference proteome</keyword>
<dbReference type="OrthoDB" id="272077at2759"/>
<evidence type="ECO:0000313" key="4">
    <source>
        <dbReference type="Proteomes" id="UP000005627"/>
    </source>
</evidence>
<evidence type="ECO:0000313" key="3">
    <source>
        <dbReference type="EMBL" id="CCE90312.1"/>
    </source>
</evidence>
<dbReference type="SUPFAM" id="SSF81901">
    <property type="entry name" value="HCP-like"/>
    <property type="match status" value="2"/>
</dbReference>
<proteinExistence type="predicted"/>
<dbReference type="EMBL" id="HE616743">
    <property type="protein sequence ID" value="CCE90312.1"/>
    <property type="molecule type" value="Genomic_DNA"/>
</dbReference>
<dbReference type="PANTHER" id="PTHR46430">
    <property type="entry name" value="PROTEIN SKT5-RELATED"/>
    <property type="match status" value="1"/>
</dbReference>
<feature type="compositionally biased region" description="Basic and acidic residues" evidence="2">
    <location>
        <begin position="118"/>
        <end position="148"/>
    </location>
</feature>
<dbReference type="Pfam" id="PF08238">
    <property type="entry name" value="Sel1"/>
    <property type="match status" value="6"/>
</dbReference>
<dbReference type="FunCoup" id="G8ZNW8">
    <property type="interactions" value="71"/>
</dbReference>
<dbReference type="PANTHER" id="PTHR46430:SF3">
    <property type="entry name" value="ACTIVATOR OF C KINASE PROTEIN 1"/>
    <property type="match status" value="1"/>
</dbReference>
<dbReference type="InParanoid" id="G8ZNW8"/>
<name>G8ZNW8_TORDE</name>
<feature type="compositionally biased region" description="Polar residues" evidence="2">
    <location>
        <begin position="59"/>
        <end position="79"/>
    </location>
</feature>
<protein>
    <recommendedName>
        <fullName evidence="5">Activator of C kinase protein 1</fullName>
    </recommendedName>
</protein>
<dbReference type="InterPro" id="IPR051726">
    <property type="entry name" value="Chitin_Synth_Reg"/>
</dbReference>
<evidence type="ECO:0000256" key="2">
    <source>
        <dbReference type="SAM" id="MobiDB-lite"/>
    </source>
</evidence>
<dbReference type="AlphaFoldDB" id="G8ZNW8"/>
<dbReference type="SMART" id="SM00671">
    <property type="entry name" value="SEL1"/>
    <property type="match status" value="6"/>
</dbReference>
<sequence length="536" mass="60897">MFRDNYHDNRYDKHINMYPPVAATANTSGSAVSQVATEPVAPYPLEDVAEVINPIPVYKSSTPTSTRPLVESSASSGSSTHDRYEHPFQLPPTTTTSVESLRPQETRERIPPPPYEESENKILQEKAYRTEEEPTKVPQPPRERKRDLSQYSPSGLKFYEIYNTTVKDSVSFTPEVQMKWCETLLEFAFDEEFLSHYNINAEKLKRELKPEEVTKNQKVILEHSFKVLAKLITMKWGPAMYLMGTLYSHQPYLAIKNKSIVVRNDKKALEYYCRAAKSNHSEACYRAGVCYEFQKGTADVSSQSESLTLAFRYYLRGAELCSNSACMYKLGMFCLYREDFQDVPQAMSWFKNAAKQHNSPQALYELGKIYEFTSLPFTVQRLLTENNITPNPTKALKNYYACATKCEYPLAQWKLGHCYEFGELQLPVIAKKSIAWYAKAALAEPKGNAMAMLALSGWYLTGATGVLQPNDQEAFKWALQSCEASDGKLARAEYALAYYYERAIGCTQDPAQARVHYERAARLGHSKAISRLQSGL</sequence>
<dbReference type="HOGENOM" id="CLU_026113_1_0_1"/>
<dbReference type="GeneID" id="11504154"/>
<evidence type="ECO:0000256" key="1">
    <source>
        <dbReference type="ARBA" id="ARBA00022737"/>
    </source>
</evidence>
<dbReference type="GO" id="GO:0031505">
    <property type="term" value="P:fungal-type cell wall organization"/>
    <property type="evidence" value="ECO:0007669"/>
    <property type="project" value="EnsemblFungi"/>
</dbReference>
<dbReference type="KEGG" id="tdl:TDEL_0B01830"/>
<reference evidence="3 4" key="1">
    <citation type="journal article" date="2011" name="Proc. Natl. Acad. Sci. U.S.A.">
        <title>Evolutionary erosion of yeast sex chromosomes by mating-type switching accidents.</title>
        <authorList>
            <person name="Gordon J.L."/>
            <person name="Armisen D."/>
            <person name="Proux-Wera E."/>
            <person name="Oheigeartaigh S.S."/>
            <person name="Byrne K.P."/>
            <person name="Wolfe K.H."/>
        </authorList>
    </citation>
    <scope>NUCLEOTIDE SEQUENCE [LARGE SCALE GENOMIC DNA]</scope>
    <source>
        <strain evidence="4">ATCC 10662 / CBS 1146 / NBRC 0425 / NCYC 2629 / NRRL Y-866</strain>
    </source>
</reference>
<dbReference type="InterPro" id="IPR006597">
    <property type="entry name" value="Sel1-like"/>
</dbReference>
<dbReference type="Proteomes" id="UP000005627">
    <property type="component" value="Chromosome 2"/>
</dbReference>
<evidence type="ECO:0008006" key="5">
    <source>
        <dbReference type="Google" id="ProtNLM"/>
    </source>
</evidence>
<keyword evidence="1" id="KW-0677">Repeat</keyword>
<dbReference type="GO" id="GO:0009967">
    <property type="term" value="P:positive regulation of signal transduction"/>
    <property type="evidence" value="ECO:0007669"/>
    <property type="project" value="EnsemblFungi"/>
</dbReference>
<dbReference type="InterPro" id="IPR011990">
    <property type="entry name" value="TPR-like_helical_dom_sf"/>
</dbReference>
<gene>
    <name evidence="3" type="primary">TDEL0B01830</name>
    <name evidence="3" type="ORF">TDEL_0B01830</name>
</gene>
<dbReference type="RefSeq" id="XP_003679523.1">
    <property type="nucleotide sequence ID" value="XM_003679475.1"/>
</dbReference>
<feature type="region of interest" description="Disordered" evidence="2">
    <location>
        <begin position="58"/>
        <end position="149"/>
    </location>
</feature>